<feature type="transmembrane region" description="Helical" evidence="8">
    <location>
        <begin position="422"/>
        <end position="444"/>
    </location>
</feature>
<keyword evidence="7 8" id="KW-0472">Membrane</keyword>
<feature type="transmembrane region" description="Helical" evidence="8">
    <location>
        <begin position="167"/>
        <end position="185"/>
    </location>
</feature>
<feature type="transmembrane region" description="Helical" evidence="8">
    <location>
        <begin position="136"/>
        <end position="155"/>
    </location>
</feature>
<dbReference type="PANTHER" id="PTHR47019:SF1">
    <property type="entry name" value="LIPID II FLIPPASE MURJ"/>
    <property type="match status" value="1"/>
</dbReference>
<keyword evidence="2" id="KW-1003">Cell membrane</keyword>
<feature type="transmembrane region" description="Helical" evidence="8">
    <location>
        <begin position="197"/>
        <end position="220"/>
    </location>
</feature>
<organism evidence="9 10">
    <name type="scientific">Actinoplanes derwentensis</name>
    <dbReference type="NCBI Taxonomy" id="113562"/>
    <lineage>
        <taxon>Bacteria</taxon>
        <taxon>Bacillati</taxon>
        <taxon>Actinomycetota</taxon>
        <taxon>Actinomycetes</taxon>
        <taxon>Micromonosporales</taxon>
        <taxon>Micromonosporaceae</taxon>
        <taxon>Actinoplanes</taxon>
    </lineage>
</organism>
<dbReference type="STRING" id="113562.SAMN04489716_2888"/>
<dbReference type="GO" id="GO:0008360">
    <property type="term" value="P:regulation of cell shape"/>
    <property type="evidence" value="ECO:0007669"/>
    <property type="project" value="UniProtKB-KW"/>
</dbReference>
<dbReference type="CDD" id="cd13123">
    <property type="entry name" value="MATE_MurJ_like"/>
    <property type="match status" value="1"/>
</dbReference>
<dbReference type="EMBL" id="LT629758">
    <property type="protein sequence ID" value="SDT21794.1"/>
    <property type="molecule type" value="Genomic_DNA"/>
</dbReference>
<feature type="transmembrane region" description="Helical" evidence="8">
    <location>
        <begin position="282"/>
        <end position="301"/>
    </location>
</feature>
<evidence type="ECO:0000256" key="7">
    <source>
        <dbReference type="ARBA" id="ARBA00023136"/>
    </source>
</evidence>
<feature type="transmembrane region" description="Helical" evidence="8">
    <location>
        <begin position="322"/>
        <end position="349"/>
    </location>
</feature>
<dbReference type="PRINTS" id="PR01806">
    <property type="entry name" value="VIRFACTRMVIN"/>
</dbReference>
<dbReference type="InterPro" id="IPR004268">
    <property type="entry name" value="MurJ"/>
</dbReference>
<evidence type="ECO:0000313" key="9">
    <source>
        <dbReference type="EMBL" id="SDT21794.1"/>
    </source>
</evidence>
<dbReference type="PANTHER" id="PTHR47019">
    <property type="entry name" value="LIPID II FLIPPASE MURJ"/>
    <property type="match status" value="1"/>
</dbReference>
<evidence type="ECO:0000256" key="4">
    <source>
        <dbReference type="ARBA" id="ARBA00022960"/>
    </source>
</evidence>
<dbReference type="GO" id="GO:0005886">
    <property type="term" value="C:plasma membrane"/>
    <property type="evidence" value="ECO:0007669"/>
    <property type="project" value="UniProtKB-SubCell"/>
</dbReference>
<keyword evidence="10" id="KW-1185">Reference proteome</keyword>
<keyword evidence="4" id="KW-0133">Cell shape</keyword>
<keyword evidence="5" id="KW-0573">Peptidoglycan synthesis</keyword>
<feature type="transmembrane region" description="Helical" evidence="8">
    <location>
        <begin position="361"/>
        <end position="382"/>
    </location>
</feature>
<sequence>MTVTEGSSIRSAGRNLALATLASRVAGFVRIIVLAAALGLGTRLLDTYNVANTLPNQVYELVVGGTMASIVVPLLTRATINEADGGVLYTQRLLSLIVYVLSVMTVVAIVAAPLLIDLYAPGFTAEQRDLAIVFSRYFFPQILFYGISATAAAVLQIRGLFGAPAWAPLVNSVIVIAVGLTYAAVGGSTSTTLGDGHLLLLSLGTTAGVFAQMTLVVWSLRRSGFPIRLHLDPRGIGIRQIGKLGLWVLLAVVTQQILVAAATRAASWSGFGGITAFQYANAIFQVPFAVVAVSIMTAMLPRLSQYAARDEHNRVVTGLSRAVRTALVVMAPIAAAFMLLGPQIAIVLFDHGNSDPATVRVLGLVLAAYGLTLVPFTSYMILQRGLYALQDTRTAAVITAVVAAVGVLGCAIAGWLLPAGDIVIGIPVAYAAAYLTGLNLTAIVLRRRLGYIDGKRLIRTHARVFAAVVVAVACAGLAFWGLRPVVDASAWTGALITGLVAALAGGLGYLAAGRLLRLAELRHLLNAALPGIRTW</sequence>
<feature type="transmembrane region" description="Helical" evidence="8">
    <location>
        <begin position="394"/>
        <end position="416"/>
    </location>
</feature>
<evidence type="ECO:0000256" key="2">
    <source>
        <dbReference type="ARBA" id="ARBA00022475"/>
    </source>
</evidence>
<dbReference type="GO" id="GO:0009252">
    <property type="term" value="P:peptidoglycan biosynthetic process"/>
    <property type="evidence" value="ECO:0007669"/>
    <property type="project" value="UniProtKB-KW"/>
</dbReference>
<feature type="transmembrane region" description="Helical" evidence="8">
    <location>
        <begin position="58"/>
        <end position="75"/>
    </location>
</feature>
<evidence type="ECO:0000256" key="8">
    <source>
        <dbReference type="SAM" id="Phobius"/>
    </source>
</evidence>
<reference evidence="9 10" key="1">
    <citation type="submission" date="2016-10" db="EMBL/GenBank/DDBJ databases">
        <authorList>
            <person name="de Groot N.N."/>
        </authorList>
    </citation>
    <scope>NUCLEOTIDE SEQUENCE [LARGE SCALE GENOMIC DNA]</scope>
    <source>
        <strain evidence="9 10">DSM 43941</strain>
    </source>
</reference>
<evidence type="ECO:0000256" key="3">
    <source>
        <dbReference type="ARBA" id="ARBA00022692"/>
    </source>
</evidence>
<feature type="transmembrane region" description="Helical" evidence="8">
    <location>
        <begin position="464"/>
        <end position="482"/>
    </location>
</feature>
<dbReference type="Pfam" id="PF03023">
    <property type="entry name" value="MurJ"/>
    <property type="match status" value="1"/>
</dbReference>
<feature type="transmembrane region" description="Helical" evidence="8">
    <location>
        <begin position="241"/>
        <end position="262"/>
    </location>
</feature>
<feature type="transmembrane region" description="Helical" evidence="8">
    <location>
        <begin position="16"/>
        <end position="38"/>
    </location>
</feature>
<accession>A0A1H1YK83</accession>
<dbReference type="AlphaFoldDB" id="A0A1H1YK83"/>
<keyword evidence="3 8" id="KW-0812">Transmembrane</keyword>
<dbReference type="GO" id="GO:0015648">
    <property type="term" value="F:lipid-linked peptidoglycan transporter activity"/>
    <property type="evidence" value="ECO:0007669"/>
    <property type="project" value="TreeGrafter"/>
</dbReference>
<keyword evidence="6 8" id="KW-1133">Transmembrane helix</keyword>
<dbReference type="InterPro" id="IPR051050">
    <property type="entry name" value="Lipid_II_flippase_MurJ/MviN"/>
</dbReference>
<dbReference type="NCBIfam" id="TIGR01695">
    <property type="entry name" value="murJ_mviN"/>
    <property type="match status" value="1"/>
</dbReference>
<dbReference type="Proteomes" id="UP000198688">
    <property type="component" value="Chromosome I"/>
</dbReference>
<proteinExistence type="predicted"/>
<gene>
    <name evidence="9" type="ORF">SAMN04489716_2888</name>
</gene>
<evidence type="ECO:0000313" key="10">
    <source>
        <dbReference type="Proteomes" id="UP000198688"/>
    </source>
</evidence>
<protein>
    <submittedName>
        <fullName evidence="9">Putative peptidoglycan lipid II flippase</fullName>
    </submittedName>
</protein>
<evidence type="ECO:0000256" key="5">
    <source>
        <dbReference type="ARBA" id="ARBA00022984"/>
    </source>
</evidence>
<evidence type="ECO:0000256" key="1">
    <source>
        <dbReference type="ARBA" id="ARBA00004651"/>
    </source>
</evidence>
<dbReference type="GO" id="GO:0034204">
    <property type="term" value="P:lipid translocation"/>
    <property type="evidence" value="ECO:0007669"/>
    <property type="project" value="TreeGrafter"/>
</dbReference>
<feature type="transmembrane region" description="Helical" evidence="8">
    <location>
        <begin position="488"/>
        <end position="512"/>
    </location>
</feature>
<feature type="transmembrane region" description="Helical" evidence="8">
    <location>
        <begin position="96"/>
        <end position="116"/>
    </location>
</feature>
<comment type="subcellular location">
    <subcellularLocation>
        <location evidence="1">Cell membrane</location>
        <topology evidence="1">Multi-pass membrane protein</topology>
    </subcellularLocation>
</comment>
<name>A0A1H1YK83_9ACTN</name>
<evidence type="ECO:0000256" key="6">
    <source>
        <dbReference type="ARBA" id="ARBA00022989"/>
    </source>
</evidence>